<proteinExistence type="predicted"/>
<reference evidence="2" key="1">
    <citation type="submission" date="2015-06" db="EMBL/GenBank/DDBJ databases">
        <title>Expansion of signal transduction pathways in fungi by whole-genome duplication.</title>
        <authorList>
            <consortium name="DOE Joint Genome Institute"/>
            <person name="Corrochano L.M."/>
            <person name="Kuo A."/>
            <person name="Marcet-Houben M."/>
            <person name="Polaino S."/>
            <person name="Salamov A."/>
            <person name="Villalobos J.M."/>
            <person name="Alvarez M.I."/>
            <person name="Avalos J."/>
            <person name="Benito E.P."/>
            <person name="Benoit I."/>
            <person name="Burger G."/>
            <person name="Camino L.P."/>
            <person name="Canovas D."/>
            <person name="Cerda-Olmedo E."/>
            <person name="Cheng J.-F."/>
            <person name="Dominguez A."/>
            <person name="Elias M."/>
            <person name="Eslava A.P."/>
            <person name="Glaser F."/>
            <person name="Grimwood J."/>
            <person name="Gutierrez G."/>
            <person name="Heitman J."/>
            <person name="Henrissat B."/>
            <person name="Iturriaga E.A."/>
            <person name="Lang B.F."/>
            <person name="Lavin J.L."/>
            <person name="Lee S."/>
            <person name="Li W."/>
            <person name="Lindquist E."/>
            <person name="Lopez-Garcia S."/>
            <person name="Luque E.M."/>
            <person name="Marcos A.T."/>
            <person name="Martin J."/>
            <person name="McCluskey K."/>
            <person name="Medina H.R."/>
            <person name="Miralles-Duran A."/>
            <person name="Miyazaki A."/>
            <person name="Munoz-Torres E."/>
            <person name="Oguiza J.A."/>
            <person name="Ohm R."/>
            <person name="Olmedo M."/>
            <person name="Orejas M."/>
            <person name="Ortiz-Castellanos L."/>
            <person name="Pisabarro A.G."/>
            <person name="Rodriguez-Romero J."/>
            <person name="Ruiz-Herrera J."/>
            <person name="Ruiz-Vazquez R."/>
            <person name="Sanz C."/>
            <person name="Schackwitz W."/>
            <person name="Schmutz J."/>
            <person name="Shahriari M."/>
            <person name="Shelest E."/>
            <person name="Silva-Franco F."/>
            <person name="Soanes D."/>
            <person name="Syed K."/>
            <person name="Tagua V.G."/>
            <person name="Talbot N.J."/>
            <person name="Thon M."/>
            <person name="De vries R.P."/>
            <person name="Wiebenga A."/>
            <person name="Yadav J.S."/>
            <person name="Braun E.L."/>
            <person name="Baker S."/>
            <person name="Garre V."/>
            <person name="Horwitz B."/>
            <person name="Torres-Martinez S."/>
            <person name="Idnurm A."/>
            <person name="Herrera-Estrella A."/>
            <person name="Gabaldon T."/>
            <person name="Grigoriev I.V."/>
        </authorList>
    </citation>
    <scope>NUCLEOTIDE SEQUENCE [LARGE SCALE GENOMIC DNA]</scope>
    <source>
        <strain evidence="2">NRRL 1555(-)</strain>
    </source>
</reference>
<dbReference type="AlphaFoldDB" id="A0A162U7U5"/>
<protein>
    <submittedName>
        <fullName evidence="1">Uncharacterized protein</fullName>
    </submittedName>
</protein>
<accession>A0A162U7U5</accession>
<keyword evidence="2" id="KW-1185">Reference proteome</keyword>
<dbReference type="InParanoid" id="A0A162U7U5"/>
<evidence type="ECO:0000313" key="1">
    <source>
        <dbReference type="EMBL" id="OAD73073.1"/>
    </source>
</evidence>
<dbReference type="Proteomes" id="UP000077315">
    <property type="component" value="Unassembled WGS sequence"/>
</dbReference>
<dbReference type="EMBL" id="KV440982">
    <property type="protein sequence ID" value="OAD73073.1"/>
    <property type="molecule type" value="Genomic_DNA"/>
</dbReference>
<organism evidence="1 2">
    <name type="scientific">Phycomyces blakesleeanus (strain ATCC 8743b / DSM 1359 / FGSC 10004 / NBRC 33097 / NRRL 1555)</name>
    <dbReference type="NCBI Taxonomy" id="763407"/>
    <lineage>
        <taxon>Eukaryota</taxon>
        <taxon>Fungi</taxon>
        <taxon>Fungi incertae sedis</taxon>
        <taxon>Mucoromycota</taxon>
        <taxon>Mucoromycotina</taxon>
        <taxon>Mucoromycetes</taxon>
        <taxon>Mucorales</taxon>
        <taxon>Phycomycetaceae</taxon>
        <taxon>Phycomyces</taxon>
    </lineage>
</organism>
<sequence length="337" mass="38523">MCETYKHYSICKWRVLQIYLSILDTGQERSKMDYIMYIALMKQIKGLSLQAGSTGWRFLRHVTFMTHQNEMKKSALPENLASTMTNTRCKRAIALRSVEITNQQLMEILSTVRVDMSTIKEQISNAEQTLTSMYGRIGALATTSTNTISAIDSLARVPLAAPVRVELTIAAPVVISNHESTCEKSNAVYMSTYSQPYPRWDTNVAFNKSPNREIAEQLLSNLEYRFGSSSMRWSDLQKRLHTNFTSRTRRERMSDDEIAETNALTQRAARADNNECHYVLIYKDNKEAIDLLMLRDCANTLQKAVMSDGESADEMDKDGIKHVIYIVQPDWRSNEID</sequence>
<evidence type="ECO:0000313" key="2">
    <source>
        <dbReference type="Proteomes" id="UP000077315"/>
    </source>
</evidence>
<dbReference type="RefSeq" id="XP_018291113.1">
    <property type="nucleotide sequence ID" value="XM_018442512.1"/>
</dbReference>
<name>A0A162U7U5_PHYB8</name>
<gene>
    <name evidence="1" type="ORF">PHYBLDRAFT_71593</name>
</gene>
<dbReference type="VEuPathDB" id="FungiDB:PHYBLDRAFT_71593"/>
<dbReference type="GeneID" id="29003418"/>